<dbReference type="RefSeq" id="WP_058060813.1">
    <property type="nucleotide sequence ID" value="NZ_QSAM01000004.1"/>
</dbReference>
<dbReference type="Proteomes" id="UP000265775">
    <property type="component" value="Unassembled WGS sequence"/>
</dbReference>
<accession>A0A395XUT2</accession>
<evidence type="ECO:0000313" key="1">
    <source>
        <dbReference type="EMBL" id="RGW62506.1"/>
    </source>
</evidence>
<dbReference type="AlphaFoldDB" id="A0A395XUT2"/>
<sequence length="88" mass="10219">MDTLTITELIEKLETIRGRHGDLPVYRINDDYEIGLKATTLTDPYEKERETINVRHLKKGGDIVVIGTDKDEIDRTLDMFKDIEEKKV</sequence>
<proteinExistence type="predicted"/>
<reference evidence="1 2" key="1">
    <citation type="submission" date="2018-08" db="EMBL/GenBank/DDBJ databases">
        <title>A genome reference for cultivated species of the human gut microbiota.</title>
        <authorList>
            <person name="Zou Y."/>
            <person name="Xue W."/>
            <person name="Luo G."/>
        </authorList>
    </citation>
    <scope>NUCLEOTIDE SEQUENCE [LARGE SCALE GENOMIC DNA]</scope>
    <source>
        <strain evidence="1 2">AF11-12</strain>
    </source>
</reference>
<comment type="caution">
    <text evidence="1">The sequence shown here is derived from an EMBL/GenBank/DDBJ whole genome shotgun (WGS) entry which is preliminary data.</text>
</comment>
<organism evidence="1 2">
    <name type="scientific">Bifidobacterium longum</name>
    <dbReference type="NCBI Taxonomy" id="216816"/>
    <lineage>
        <taxon>Bacteria</taxon>
        <taxon>Bacillati</taxon>
        <taxon>Actinomycetota</taxon>
        <taxon>Actinomycetes</taxon>
        <taxon>Bifidobacteriales</taxon>
        <taxon>Bifidobacteriaceae</taxon>
        <taxon>Bifidobacterium</taxon>
    </lineage>
</organism>
<gene>
    <name evidence="1" type="ORF">DWV59_12425</name>
</gene>
<name>A0A395XUT2_BIFLN</name>
<dbReference type="EMBL" id="QSAR01000034">
    <property type="protein sequence ID" value="RGW62506.1"/>
    <property type="molecule type" value="Genomic_DNA"/>
</dbReference>
<evidence type="ECO:0000313" key="2">
    <source>
        <dbReference type="Proteomes" id="UP000265775"/>
    </source>
</evidence>
<protein>
    <submittedName>
        <fullName evidence="1">Uncharacterized protein</fullName>
    </submittedName>
</protein>